<reference evidence="2 3" key="1">
    <citation type="submission" date="2019-07" db="EMBL/GenBank/DDBJ databases">
        <title>Shewanella sp. YLB-06 whole genomic sequence.</title>
        <authorList>
            <person name="Yu L."/>
        </authorList>
    </citation>
    <scope>NUCLEOTIDE SEQUENCE [LARGE SCALE GENOMIC DNA]</scope>
    <source>
        <strain evidence="2 3">YLB-06</strain>
    </source>
</reference>
<sequence length="667" mass="76224">MPVAYREQITKTFRNDAIRSVLLIDDEYNPYIELSTKQQTLINALQKIVPTLDEGVQPPKAPEDAETAKHVLSEMYEQLNSLRKSSDDISSSFKRTSVAAEFVRFFHNEKYICDVEKQVSHLNPDKVRKSDLIILDYCLSHNDSTKSLQLLRELSTSRHLNLVVIYTNKPLEDVWLEIATTLRCSKILAPQDYFESDETSLEQWDNAESVYSGNWTSISRKQQVKLILGDKNSVVQEVKARFWQDIQEDGNFDNDVHKEPTEAILRYLVEKDIKGKQLNEGADVLQVHGEDKLWIQCGEVFIALCEKKDSSQEEIEQQPQAVWDKLEEALHNWYPNFYRVVLSELQNRIEDSNFSMSKILGKPEDEQVSLLWSILKEHPDKQLNISENILHHLLLDISDELVYRDDKAGSEFIKKVANSIAEDIPEFVKFQKSAPQPHNDFLKEAVRVSKGNFKDFKVEFDAELCLNIAHAHNRLLSTQRVLPDNITTGTVLKSCEGKKTIWYVCVTPSCDTVPEQEMDDCARWLSPHRLLSFIRLNKDELVTALQVATQSSHIFVSDNGDKVALRVINQYTKQPDLLQLIVKDHKTIPLTLEGKTATSITSIKKKKNKGKLIETDLLLLPVGQLKPAYAARFQAIMSHHEGRIGVDYSPADFSVPVLINPAIDLTD</sequence>
<name>A0ABX5WTK0_9GAMM</name>
<dbReference type="InterPro" id="IPR043834">
    <property type="entry name" value="REC"/>
</dbReference>
<accession>A0ABX5WTK0</accession>
<dbReference type="RefSeq" id="WP_144044807.1">
    <property type="nucleotide sequence ID" value="NZ_CP041614.1"/>
</dbReference>
<dbReference type="EMBL" id="CP041614">
    <property type="protein sequence ID" value="QDO82418.1"/>
    <property type="molecule type" value="Genomic_DNA"/>
</dbReference>
<gene>
    <name evidence="2" type="ORF">FM037_03115</name>
</gene>
<protein>
    <recommendedName>
        <fullName evidence="1">Response receiver domain-containing protein</fullName>
    </recommendedName>
</protein>
<evidence type="ECO:0000259" key="1">
    <source>
        <dbReference type="Pfam" id="PF19192"/>
    </source>
</evidence>
<dbReference type="Pfam" id="PF19192">
    <property type="entry name" value="Response_reg_2"/>
    <property type="match status" value="1"/>
</dbReference>
<keyword evidence="3" id="KW-1185">Reference proteome</keyword>
<proteinExistence type="predicted"/>
<organism evidence="2 3">
    <name type="scientific">Shewanella psychropiezotolerans</name>
    <dbReference type="NCBI Taxonomy" id="2593655"/>
    <lineage>
        <taxon>Bacteria</taxon>
        <taxon>Pseudomonadati</taxon>
        <taxon>Pseudomonadota</taxon>
        <taxon>Gammaproteobacteria</taxon>
        <taxon>Alteromonadales</taxon>
        <taxon>Shewanellaceae</taxon>
        <taxon>Shewanella</taxon>
    </lineage>
</organism>
<dbReference type="Proteomes" id="UP000315947">
    <property type="component" value="Chromosome"/>
</dbReference>
<evidence type="ECO:0000313" key="3">
    <source>
        <dbReference type="Proteomes" id="UP000315947"/>
    </source>
</evidence>
<evidence type="ECO:0000313" key="2">
    <source>
        <dbReference type="EMBL" id="QDO82418.1"/>
    </source>
</evidence>
<feature type="domain" description="Response receiver" evidence="1">
    <location>
        <begin position="18"/>
        <end position="208"/>
    </location>
</feature>